<dbReference type="GO" id="GO:0030313">
    <property type="term" value="C:cell envelope"/>
    <property type="evidence" value="ECO:0007669"/>
    <property type="project" value="UniProtKB-SubCell"/>
</dbReference>
<dbReference type="EMBL" id="AP018248">
    <property type="protein sequence ID" value="BAY99389.1"/>
    <property type="molecule type" value="Genomic_DNA"/>
</dbReference>
<evidence type="ECO:0000313" key="6">
    <source>
        <dbReference type="EMBL" id="BAY99389.1"/>
    </source>
</evidence>
<keyword evidence="7" id="KW-1185">Reference proteome</keyword>
<dbReference type="Gene3D" id="1.10.287.470">
    <property type="entry name" value="Helix hairpin bin"/>
    <property type="match status" value="1"/>
</dbReference>
<dbReference type="InterPro" id="IPR014315">
    <property type="entry name" value="ABC_heterocyst_DevB"/>
</dbReference>
<proteinExistence type="predicted"/>
<dbReference type="InterPro" id="IPR059052">
    <property type="entry name" value="HH_YbhG-like"/>
</dbReference>
<dbReference type="KEGG" id="ttq:NIES37_33710"/>
<dbReference type="RefSeq" id="WP_096577472.1">
    <property type="nucleotide sequence ID" value="NZ_CAWNJS010000001.1"/>
</dbReference>
<keyword evidence="4" id="KW-0472">Membrane</keyword>
<evidence type="ECO:0000256" key="2">
    <source>
        <dbReference type="ARBA" id="ARBA00023054"/>
    </source>
</evidence>
<dbReference type="Proteomes" id="UP000218785">
    <property type="component" value="Chromosome"/>
</dbReference>
<gene>
    <name evidence="6" type="ORF">NIES37_33710</name>
</gene>
<keyword evidence="4" id="KW-1133">Transmembrane helix</keyword>
<dbReference type="PANTHER" id="PTHR32347">
    <property type="entry name" value="EFFLUX SYSTEM COMPONENT YKNX-RELATED"/>
    <property type="match status" value="1"/>
</dbReference>
<reference evidence="6 7" key="1">
    <citation type="submission" date="2017-06" db="EMBL/GenBank/DDBJ databases">
        <title>Genome sequencing of cyanobaciteial culture collection at National Institute for Environmental Studies (NIES).</title>
        <authorList>
            <person name="Hirose Y."/>
            <person name="Shimura Y."/>
            <person name="Fujisawa T."/>
            <person name="Nakamura Y."/>
            <person name="Kawachi M."/>
        </authorList>
    </citation>
    <scope>NUCLEOTIDE SEQUENCE [LARGE SCALE GENOMIC DNA]</scope>
    <source>
        <strain evidence="6 7">NIES-37</strain>
    </source>
</reference>
<evidence type="ECO:0000256" key="4">
    <source>
        <dbReference type="SAM" id="Phobius"/>
    </source>
</evidence>
<keyword evidence="4" id="KW-0812">Transmembrane</keyword>
<evidence type="ECO:0000256" key="3">
    <source>
        <dbReference type="SAM" id="Coils"/>
    </source>
</evidence>
<keyword evidence="2 3" id="KW-0175">Coiled coil</keyword>
<comment type="subcellular location">
    <subcellularLocation>
        <location evidence="1">Cell envelope</location>
    </subcellularLocation>
</comment>
<dbReference type="Gene3D" id="2.40.50.100">
    <property type="match status" value="1"/>
</dbReference>
<dbReference type="InterPro" id="IPR050465">
    <property type="entry name" value="UPF0194_transport"/>
</dbReference>
<feature type="transmembrane region" description="Helical" evidence="4">
    <location>
        <begin position="12"/>
        <end position="35"/>
    </location>
</feature>
<protein>
    <submittedName>
        <fullName evidence="6">Secretion protein HlyD</fullName>
    </submittedName>
</protein>
<evidence type="ECO:0000256" key="1">
    <source>
        <dbReference type="ARBA" id="ARBA00004196"/>
    </source>
</evidence>
<dbReference type="Pfam" id="PF25881">
    <property type="entry name" value="HH_YBHG"/>
    <property type="match status" value="1"/>
</dbReference>
<dbReference type="SUPFAM" id="SSF111369">
    <property type="entry name" value="HlyD-like secretion proteins"/>
    <property type="match status" value="1"/>
</dbReference>
<organism evidence="6 7">
    <name type="scientific">Tolypothrix tenuis PCC 7101</name>
    <dbReference type="NCBI Taxonomy" id="231146"/>
    <lineage>
        <taxon>Bacteria</taxon>
        <taxon>Bacillati</taxon>
        <taxon>Cyanobacteriota</taxon>
        <taxon>Cyanophyceae</taxon>
        <taxon>Nostocales</taxon>
        <taxon>Tolypothrichaceae</taxon>
        <taxon>Tolypothrix</taxon>
    </lineage>
</organism>
<evidence type="ECO:0000313" key="7">
    <source>
        <dbReference type="Proteomes" id="UP000218785"/>
    </source>
</evidence>
<dbReference type="NCBIfam" id="TIGR02971">
    <property type="entry name" value="heterocyst_DevB"/>
    <property type="match status" value="1"/>
</dbReference>
<feature type="domain" description="YbhG-like alpha-helical hairpin" evidence="5">
    <location>
        <begin position="118"/>
        <end position="232"/>
    </location>
</feature>
<dbReference type="AlphaFoldDB" id="A0A1Z4N104"/>
<name>A0A1Z4N104_9CYAN</name>
<sequence length="361" mass="39427">MTHFFISINNRKYTYSLVFFVTIIFSAIAFSRVIISPILGSNEAVTPQPVVATPVVQAVAALGRIEPEGEVRQVFPASTTESARIQRLLVKQGDRVKVGQDLAVLDNYARRLASVKMAEEEVQVAQARLMQVKAGAKQGDLQAQQAEIARLEAELHNAQVEESRYHILYKEGAVSASQYDSKRLQMEAAQRYLTQARAALKSLAEVRTVDVHLSQAEVKQAKAKVVQALAELDLSIVRAPQNGQILKVQAFPGELVGTQGIVSLGNTTQMVAIAEVYETDIRKVHLGQTATITSPSLTKPLSGKVSQVGLEIGSRNVLDTDSPTNVDTRVVEVKILLNQESSRRVAGMTNLKVDVSIEMKD</sequence>
<dbReference type="Gene3D" id="2.40.30.170">
    <property type="match status" value="1"/>
</dbReference>
<accession>A0A1Z4N104</accession>
<dbReference type="PANTHER" id="PTHR32347:SF27">
    <property type="entry name" value="RND EFFLUX PUMP MEMBRANE FUSION PROTEIN BARREL-SANDWICH DOMAIN-CONTAINING PROTEIN"/>
    <property type="match status" value="1"/>
</dbReference>
<evidence type="ECO:0000259" key="5">
    <source>
        <dbReference type="Pfam" id="PF25881"/>
    </source>
</evidence>
<feature type="coiled-coil region" evidence="3">
    <location>
        <begin position="115"/>
        <end position="161"/>
    </location>
</feature>